<dbReference type="Gene3D" id="3.30.450.40">
    <property type="match status" value="2"/>
</dbReference>
<dbReference type="PANTHER" id="PTHR44757:SF2">
    <property type="entry name" value="BIOFILM ARCHITECTURE MAINTENANCE PROTEIN MBAA"/>
    <property type="match status" value="1"/>
</dbReference>
<dbReference type="InterPro" id="IPR052155">
    <property type="entry name" value="Biofilm_reg_signaling"/>
</dbReference>
<dbReference type="CDD" id="cd01948">
    <property type="entry name" value="EAL"/>
    <property type="match status" value="1"/>
</dbReference>
<feature type="domain" description="GGDEF" evidence="4">
    <location>
        <begin position="469"/>
        <end position="602"/>
    </location>
</feature>
<dbReference type="InterPro" id="IPR000160">
    <property type="entry name" value="GGDEF_dom"/>
</dbReference>
<dbReference type="eggNOG" id="COG2203">
    <property type="taxonomic scope" value="Bacteria"/>
</dbReference>
<dbReference type="SUPFAM" id="SSF55073">
    <property type="entry name" value="Nucleotide cyclase"/>
    <property type="match status" value="1"/>
</dbReference>
<evidence type="ECO:0000259" key="4">
    <source>
        <dbReference type="PROSITE" id="PS50887"/>
    </source>
</evidence>
<dbReference type="InterPro" id="IPR003018">
    <property type="entry name" value="GAF"/>
</dbReference>
<dbReference type="Gene3D" id="3.20.20.450">
    <property type="entry name" value="EAL domain"/>
    <property type="match status" value="1"/>
</dbReference>
<dbReference type="SMART" id="SM00065">
    <property type="entry name" value="GAF"/>
    <property type="match status" value="2"/>
</dbReference>
<dbReference type="AlphaFoldDB" id="A0A094JEZ6"/>
<dbReference type="GO" id="GO:0003824">
    <property type="term" value="F:catalytic activity"/>
    <property type="evidence" value="ECO:0007669"/>
    <property type="project" value="UniProtKB-ARBA"/>
</dbReference>
<dbReference type="Pfam" id="PF00563">
    <property type="entry name" value="EAL"/>
    <property type="match status" value="1"/>
</dbReference>
<dbReference type="PROSITE" id="PS50883">
    <property type="entry name" value="EAL"/>
    <property type="match status" value="1"/>
</dbReference>
<dbReference type="Pfam" id="PF00990">
    <property type="entry name" value="GGDEF"/>
    <property type="match status" value="1"/>
</dbReference>
<evidence type="ECO:0000259" key="3">
    <source>
        <dbReference type="PROSITE" id="PS50883"/>
    </source>
</evidence>
<dbReference type="STRING" id="435908.IDSA_06590"/>
<dbReference type="PROSITE" id="PS50887">
    <property type="entry name" value="GGDEF"/>
    <property type="match status" value="1"/>
</dbReference>
<dbReference type="Gene3D" id="3.30.70.270">
    <property type="match status" value="1"/>
</dbReference>
<reference evidence="5 6" key="1">
    <citation type="submission" date="2014-06" db="EMBL/GenBank/DDBJ databases">
        <title>The draft genome sequence of Idiomarina salinarum ISL-52.</title>
        <authorList>
            <person name="Du J."/>
            <person name="Shao Z."/>
        </authorList>
    </citation>
    <scope>NUCLEOTIDE SEQUENCE [LARGE SCALE GENOMIC DNA]</scope>
    <source>
        <strain evidence="5 6">ISL-52</strain>
    </source>
</reference>
<comment type="cofactor">
    <cofactor evidence="1">
        <name>Mg(2+)</name>
        <dbReference type="ChEBI" id="CHEBI:18420"/>
    </cofactor>
</comment>
<dbReference type="OrthoDB" id="9804951at2"/>
<protein>
    <submittedName>
        <fullName evidence="5">Signal peptide protein</fullName>
    </submittedName>
</protein>
<dbReference type="RefSeq" id="WP_034775205.1">
    <property type="nucleotide sequence ID" value="NZ_JPER01000002.1"/>
</dbReference>
<dbReference type="SMART" id="SM00267">
    <property type="entry name" value="GGDEF"/>
    <property type="match status" value="1"/>
</dbReference>
<dbReference type="SMART" id="SM00052">
    <property type="entry name" value="EAL"/>
    <property type="match status" value="1"/>
</dbReference>
<comment type="caution">
    <text evidence="5">The sequence shown here is derived from an EMBL/GenBank/DDBJ whole genome shotgun (WGS) entry which is preliminary data.</text>
</comment>
<dbReference type="InterPro" id="IPR001633">
    <property type="entry name" value="EAL_dom"/>
</dbReference>
<evidence type="ECO:0000313" key="6">
    <source>
        <dbReference type="Proteomes" id="UP000054363"/>
    </source>
</evidence>
<dbReference type="EMBL" id="JPER01000002">
    <property type="protein sequence ID" value="KFZ31141.1"/>
    <property type="molecule type" value="Genomic_DNA"/>
</dbReference>
<dbReference type="FunFam" id="3.30.70.270:FF:000001">
    <property type="entry name" value="Diguanylate cyclase domain protein"/>
    <property type="match status" value="1"/>
</dbReference>
<accession>A0A094JEZ6</accession>
<dbReference type="InterPro" id="IPR043128">
    <property type="entry name" value="Rev_trsase/Diguanyl_cyclase"/>
</dbReference>
<dbReference type="InterPro" id="IPR035919">
    <property type="entry name" value="EAL_sf"/>
</dbReference>
<dbReference type="SUPFAM" id="SSF55781">
    <property type="entry name" value="GAF domain-like"/>
    <property type="match status" value="2"/>
</dbReference>
<gene>
    <name evidence="5" type="ORF">IDSA_06590</name>
</gene>
<evidence type="ECO:0000256" key="1">
    <source>
        <dbReference type="ARBA" id="ARBA00001946"/>
    </source>
</evidence>
<evidence type="ECO:0000256" key="2">
    <source>
        <dbReference type="SAM" id="MobiDB-lite"/>
    </source>
</evidence>
<dbReference type="eggNOG" id="COG5001">
    <property type="taxonomic scope" value="Bacteria"/>
</dbReference>
<dbReference type="InterPro" id="IPR029016">
    <property type="entry name" value="GAF-like_dom_sf"/>
</dbReference>
<dbReference type="Pfam" id="PF13185">
    <property type="entry name" value="GAF_2"/>
    <property type="match status" value="2"/>
</dbReference>
<dbReference type="PANTHER" id="PTHR44757">
    <property type="entry name" value="DIGUANYLATE CYCLASE DGCP"/>
    <property type="match status" value="1"/>
</dbReference>
<feature type="domain" description="EAL" evidence="3">
    <location>
        <begin position="611"/>
        <end position="859"/>
    </location>
</feature>
<feature type="region of interest" description="Disordered" evidence="2">
    <location>
        <begin position="847"/>
        <end position="866"/>
    </location>
</feature>
<sequence length="866" mass="98357">MPKSETEQSRLKEVARLRKAVVRLKKLTLKYRQSEVVQKALFRISELASFVRDMSEFYSSVHGIIGELMMARNFFICLYDENNDTVKFVYFVDEYDDIPSLEQFPADTLRRGITGYVMRTGRPFLLTEEDFPTLVAQGEIRDLGAPPVDWLGAPLQSGGRVIGAMVVQSYTENVFYSTADKELLMFVSQHIVNALERIRQREFLQAEINRQTANLRDINRDLELQIVERKRAEKVSAVLYAISELTNTSDSMDSFFKHLHAHIGQLMNNDNFFVALLDDEKKNINFAYYVDERDTKVRASRPLGHGMTEHVINLKKPVFIDEDEYKRVMSRGNGDSRAKYYGTRPKQWLGSPLIVEDEVIGVLSVQTYSDDVSYKQDDLELLNFVSQHVAVAIERRRNAEEIRRVNTYLEKKVAERTEELVSEIERRKKIEEKLFYDAHHDTLTGLPNRAMFTERLQQSLKQKKRFPNHNFAVLFVDLDRFKDINDTLGHSTGDEFLQEASRRIGECVRDNDTVARLGGDEFVILLNLIRHIDDAKEIASRIIEKMRQPFVFGANEHYSGASVGIAECKARNDSAERLLRDADAAMYQAKGMGRGRFVVFDESIHTELVASLTRETELRHADFDEDFILQEQALVDLKGGKALAREVQVRWQLDGNLLSTEHLLNIAEKAGMIMAVDQWMLSRCCELVNEKPEQPIYVSVSAKHLFKLADIKALLEIIRQLGVAPEQLVLEFSETELSDNSKRQLSCLRQLAEAGVGLALNDFGRSTGALHYILNYPFTHVKLAPRFVADVASSKRAQATMRNVVNLCNELDIKLAAAGVDSRAQCDALLSAGVTLGQGLLFGEPERVKSQTSSQPTSLKSGANYA</sequence>
<organism evidence="5 6">
    <name type="scientific">Pseudidiomarina salinarum</name>
    <dbReference type="NCBI Taxonomy" id="435908"/>
    <lineage>
        <taxon>Bacteria</taxon>
        <taxon>Pseudomonadati</taxon>
        <taxon>Pseudomonadota</taxon>
        <taxon>Gammaproteobacteria</taxon>
        <taxon>Alteromonadales</taxon>
        <taxon>Idiomarinaceae</taxon>
        <taxon>Pseudidiomarina</taxon>
    </lineage>
</organism>
<keyword evidence="6" id="KW-1185">Reference proteome</keyword>
<proteinExistence type="predicted"/>
<dbReference type="Proteomes" id="UP000054363">
    <property type="component" value="Unassembled WGS sequence"/>
</dbReference>
<dbReference type="SUPFAM" id="SSF141868">
    <property type="entry name" value="EAL domain-like"/>
    <property type="match status" value="1"/>
</dbReference>
<evidence type="ECO:0000313" key="5">
    <source>
        <dbReference type="EMBL" id="KFZ31141.1"/>
    </source>
</evidence>
<dbReference type="NCBIfam" id="TIGR00254">
    <property type="entry name" value="GGDEF"/>
    <property type="match status" value="1"/>
</dbReference>
<name>A0A094JEZ6_9GAMM</name>
<feature type="compositionally biased region" description="Polar residues" evidence="2">
    <location>
        <begin position="850"/>
        <end position="866"/>
    </location>
</feature>
<dbReference type="InterPro" id="IPR029787">
    <property type="entry name" value="Nucleotide_cyclase"/>
</dbReference>
<dbReference type="CDD" id="cd01949">
    <property type="entry name" value="GGDEF"/>
    <property type="match status" value="1"/>
</dbReference>